<evidence type="ECO:0000256" key="5">
    <source>
        <dbReference type="ARBA" id="ARBA00023136"/>
    </source>
</evidence>
<feature type="compositionally biased region" description="Low complexity" evidence="6">
    <location>
        <begin position="25"/>
        <end position="35"/>
    </location>
</feature>
<dbReference type="GeneID" id="89942328"/>
<accession>A0AAN6T8Q6</accession>
<dbReference type="EMBL" id="MU853365">
    <property type="protein sequence ID" value="KAK4108224.1"/>
    <property type="molecule type" value="Genomic_DNA"/>
</dbReference>
<dbReference type="Pfam" id="PF12634">
    <property type="entry name" value="Inp1"/>
    <property type="match status" value="1"/>
</dbReference>
<evidence type="ECO:0000256" key="6">
    <source>
        <dbReference type="SAM" id="MobiDB-lite"/>
    </source>
</evidence>
<organism evidence="7 8">
    <name type="scientific">Canariomyces notabilis</name>
    <dbReference type="NCBI Taxonomy" id="2074819"/>
    <lineage>
        <taxon>Eukaryota</taxon>
        <taxon>Fungi</taxon>
        <taxon>Dikarya</taxon>
        <taxon>Ascomycota</taxon>
        <taxon>Pezizomycotina</taxon>
        <taxon>Sordariomycetes</taxon>
        <taxon>Sordariomycetidae</taxon>
        <taxon>Sordariales</taxon>
        <taxon>Chaetomiaceae</taxon>
        <taxon>Canariomyces</taxon>
    </lineage>
</organism>
<feature type="compositionally biased region" description="Low complexity" evidence="6">
    <location>
        <begin position="451"/>
        <end position="462"/>
    </location>
</feature>
<dbReference type="GO" id="GO:0045033">
    <property type="term" value="P:peroxisome inheritance"/>
    <property type="evidence" value="ECO:0007669"/>
    <property type="project" value="InterPro"/>
</dbReference>
<evidence type="ECO:0000256" key="3">
    <source>
        <dbReference type="ARBA" id="ARBA00010707"/>
    </source>
</evidence>
<comment type="function">
    <text evidence="1">Required for peroxisome inheritance.</text>
</comment>
<feature type="compositionally biased region" description="Low complexity" evidence="6">
    <location>
        <begin position="361"/>
        <end position="378"/>
    </location>
</feature>
<keyword evidence="8" id="KW-1185">Reference proteome</keyword>
<feature type="compositionally biased region" description="Low complexity" evidence="6">
    <location>
        <begin position="428"/>
        <end position="443"/>
    </location>
</feature>
<dbReference type="Proteomes" id="UP001302812">
    <property type="component" value="Unassembled WGS sequence"/>
</dbReference>
<name>A0AAN6T8Q6_9PEZI</name>
<comment type="subcellular location">
    <subcellularLocation>
        <location evidence="2">Peroxisome membrane</location>
        <topology evidence="2">Peripheral membrane protein</topology>
    </subcellularLocation>
</comment>
<comment type="caution">
    <text evidence="7">The sequence shown here is derived from an EMBL/GenBank/DDBJ whole genome shotgun (WGS) entry which is preliminary data.</text>
</comment>
<evidence type="ECO:0000256" key="2">
    <source>
        <dbReference type="ARBA" id="ARBA00004421"/>
    </source>
</evidence>
<protein>
    <recommendedName>
        <fullName evidence="4">Inheritance of peroxisomes protein 1</fullName>
    </recommendedName>
</protein>
<dbReference type="GO" id="GO:0005780">
    <property type="term" value="C:extrinsic component of intraperoxisomal membrane"/>
    <property type="evidence" value="ECO:0007669"/>
    <property type="project" value="InterPro"/>
</dbReference>
<evidence type="ECO:0000256" key="4">
    <source>
        <dbReference type="ARBA" id="ARBA00021397"/>
    </source>
</evidence>
<comment type="similarity">
    <text evidence="3">Belongs to the INP1 family.</text>
</comment>
<feature type="compositionally biased region" description="Polar residues" evidence="6">
    <location>
        <begin position="282"/>
        <end position="297"/>
    </location>
</feature>
<feature type="compositionally biased region" description="Acidic residues" evidence="6">
    <location>
        <begin position="718"/>
        <end position="727"/>
    </location>
</feature>
<reference evidence="7" key="2">
    <citation type="submission" date="2023-05" db="EMBL/GenBank/DDBJ databases">
        <authorList>
            <consortium name="Lawrence Berkeley National Laboratory"/>
            <person name="Steindorff A."/>
            <person name="Hensen N."/>
            <person name="Bonometti L."/>
            <person name="Westerberg I."/>
            <person name="Brannstrom I.O."/>
            <person name="Guillou S."/>
            <person name="Cros-Aarteil S."/>
            <person name="Calhoun S."/>
            <person name="Haridas S."/>
            <person name="Kuo A."/>
            <person name="Mondo S."/>
            <person name="Pangilinan J."/>
            <person name="Riley R."/>
            <person name="Labutti K."/>
            <person name="Andreopoulos B."/>
            <person name="Lipzen A."/>
            <person name="Chen C."/>
            <person name="Yanf M."/>
            <person name="Daum C."/>
            <person name="Ng V."/>
            <person name="Clum A."/>
            <person name="Ohm R."/>
            <person name="Martin F."/>
            <person name="Silar P."/>
            <person name="Natvig D."/>
            <person name="Lalanne C."/>
            <person name="Gautier V."/>
            <person name="Ament-Velasquez S.L."/>
            <person name="Kruys A."/>
            <person name="Hutchinson M.I."/>
            <person name="Powell A.J."/>
            <person name="Barry K."/>
            <person name="Miller A.N."/>
            <person name="Grigoriev I.V."/>
            <person name="Debuchy R."/>
            <person name="Gladieux P."/>
            <person name="Thoren M.H."/>
            <person name="Johannesson H."/>
        </authorList>
    </citation>
    <scope>NUCLEOTIDE SEQUENCE</scope>
    <source>
        <strain evidence="7">CBS 508.74</strain>
    </source>
</reference>
<evidence type="ECO:0000256" key="1">
    <source>
        <dbReference type="ARBA" id="ARBA00003594"/>
    </source>
</evidence>
<gene>
    <name evidence="7" type="ORF">N656DRAFT_802072</name>
</gene>
<keyword evidence="5" id="KW-0472">Membrane</keyword>
<dbReference type="InterPro" id="IPR024758">
    <property type="entry name" value="Inp1"/>
</dbReference>
<evidence type="ECO:0000313" key="7">
    <source>
        <dbReference type="EMBL" id="KAK4108224.1"/>
    </source>
</evidence>
<feature type="compositionally biased region" description="Polar residues" evidence="6">
    <location>
        <begin position="1"/>
        <end position="16"/>
    </location>
</feature>
<proteinExistence type="inferred from homology"/>
<feature type="compositionally biased region" description="Polar residues" evidence="6">
    <location>
        <begin position="334"/>
        <end position="356"/>
    </location>
</feature>
<feature type="region of interest" description="Disordered" evidence="6">
    <location>
        <begin position="242"/>
        <end position="502"/>
    </location>
</feature>
<sequence>MESSKSPGPSFSTPRRSLTAPVRPASPQSSPQSASELVDTLYDHPNVKIVSFTAGYRSLSVGPWTGTAPDIEPGSLPWTSHLERTIAAGAFRIYRAPGSVAFLSCGSALQPILPKSQVWCVDEDSSKFVLQIRRPQYWRIELPVEKEEDVYRVQLLRDVFDRILQFEKTECPFKRSFTVKLPERPQTPVKKRPWTPVRRSSTSFPLTPVTPVEIAPVYKGTPRGAISLGDMKTTADVKTTLRNEARALEPPVEEQASRSGGDSPVDADPADFPRRPDPVSVETLQCASPAASQQPTVAQPPGIKLSTDTLDSLHRRESWRSVPLPPSPPLSDEGSPTTSSRRETNQTLSDIQVTLQDHSDPGSTSSSPLVSAAPSATTEPSPSIPKTAPEKPITSQPPSPFTEDEEAFTTPASSPSPSPPSPAPPVDPAATTSSPAPTSARPSPLRRATTSSSISPSRSGPLSPFPPPAANLFAPRSPHHNHHHPSSPSDNNHNGNNHTNNSGALAVVRRLPMTVIHKTCEILMSPPSHLLSLMLKVAARIAAGEWRGLVFGLGRGGERVEVCWDWSDDYDYDDYGDVYDYHQDELRQPGHARRGFGCGLDPGNGYANSHGFGYGYGSGGGGNGRRGGHVLRTRASGGDLRAASSGFWRAGWGEEEGDGDDKANGNGNGWLKRRRMRERMAGSFPESSDDEEEQLGPSDVPAVKSPGRGPKGDHIDGEAEETTDEDVSGQRGNTAVPGTGAGMDQDSGVD</sequence>
<dbReference type="AlphaFoldDB" id="A0AAN6T8Q6"/>
<feature type="region of interest" description="Disordered" evidence="6">
    <location>
        <begin position="653"/>
        <end position="750"/>
    </location>
</feature>
<feature type="compositionally biased region" description="Pro residues" evidence="6">
    <location>
        <begin position="414"/>
        <end position="427"/>
    </location>
</feature>
<feature type="compositionally biased region" description="Low complexity" evidence="6">
    <location>
        <begin position="486"/>
        <end position="502"/>
    </location>
</feature>
<feature type="region of interest" description="Disordered" evidence="6">
    <location>
        <begin position="1"/>
        <end position="36"/>
    </location>
</feature>
<evidence type="ECO:0000313" key="8">
    <source>
        <dbReference type="Proteomes" id="UP001302812"/>
    </source>
</evidence>
<reference evidence="7" key="1">
    <citation type="journal article" date="2023" name="Mol. Phylogenet. Evol.">
        <title>Genome-scale phylogeny and comparative genomics of the fungal order Sordariales.</title>
        <authorList>
            <person name="Hensen N."/>
            <person name="Bonometti L."/>
            <person name="Westerberg I."/>
            <person name="Brannstrom I.O."/>
            <person name="Guillou S."/>
            <person name="Cros-Aarteil S."/>
            <person name="Calhoun S."/>
            <person name="Haridas S."/>
            <person name="Kuo A."/>
            <person name="Mondo S."/>
            <person name="Pangilinan J."/>
            <person name="Riley R."/>
            <person name="LaButti K."/>
            <person name="Andreopoulos B."/>
            <person name="Lipzen A."/>
            <person name="Chen C."/>
            <person name="Yan M."/>
            <person name="Daum C."/>
            <person name="Ng V."/>
            <person name="Clum A."/>
            <person name="Steindorff A."/>
            <person name="Ohm R.A."/>
            <person name="Martin F."/>
            <person name="Silar P."/>
            <person name="Natvig D.O."/>
            <person name="Lalanne C."/>
            <person name="Gautier V."/>
            <person name="Ament-Velasquez S.L."/>
            <person name="Kruys A."/>
            <person name="Hutchinson M.I."/>
            <person name="Powell A.J."/>
            <person name="Barry K."/>
            <person name="Miller A.N."/>
            <person name="Grigoriev I.V."/>
            <person name="Debuchy R."/>
            <person name="Gladieux P."/>
            <person name="Hiltunen Thoren M."/>
            <person name="Johannesson H."/>
        </authorList>
    </citation>
    <scope>NUCLEOTIDE SEQUENCE</scope>
    <source>
        <strain evidence="7">CBS 508.74</strain>
    </source>
</reference>
<dbReference type="RefSeq" id="XP_064665794.1">
    <property type="nucleotide sequence ID" value="XM_064818203.1"/>
</dbReference>